<name>A0ACC4B8C2_POPAL</name>
<sequence length="525" mass="59158">MEICGEGNSGEIHRNSSLGSSSVSGGGDGYSNNPRRYGINIAASNLIHAPLTTLLEYSGILGGSASSYSQEREQPISSPSTSIGGGGHQEVTIRIIGSAENDHDDEPNTSPNVEALPYGQRGGVVEGNANTESSISDGSSGIATDSSSSSSYQRYDIQNLARWIEHVLPFSLLLLLVFVRQHLQGFCAALWIAAVLFKSNDILRRQTALKGERKKSVLLGMTVVLILHVMSIYWWYRNADLLYPLVLLPPSTIPPFWHVLFIIIVNDALVRQVAMVFKCMLLLFYKNSRGHNYRKQGQMLTLVEYFLLLYRALLPTPVWYRFFLNREYGSFFSSLVTGLYLTFKLATVLRKVQLFFTALRTLSHKEMYYGSYATSEQDHFHLSKPNAYAILQIRHVCSRQIFFRSTADSSLELNVDVLLFVVMQSNTLCNVAKVLIVVDWPNKFCSQVMSMRLLRRPRKCQGRTFSPVSMGFRLAFRSKPDFLWPTHHTNLLFDPIHVISHRILEALPDVFLSGQSTLQGHIRHH</sequence>
<keyword evidence="2" id="KW-1185">Reference proteome</keyword>
<gene>
    <name evidence="1" type="ORF">D5086_025213</name>
</gene>
<reference evidence="1 2" key="1">
    <citation type="journal article" date="2024" name="Plant Biotechnol. J.">
        <title>Genome and CRISPR/Cas9 system of a widespread forest tree (Populus alba) in the world.</title>
        <authorList>
            <person name="Liu Y.J."/>
            <person name="Jiang P.F."/>
            <person name="Han X.M."/>
            <person name="Li X.Y."/>
            <person name="Wang H.M."/>
            <person name="Wang Y.J."/>
            <person name="Wang X.X."/>
            <person name="Zeng Q.Y."/>
        </authorList>
    </citation>
    <scope>NUCLEOTIDE SEQUENCE [LARGE SCALE GENOMIC DNA]</scope>
    <source>
        <strain evidence="2">cv. PAL-ZL1</strain>
    </source>
</reference>
<accession>A0ACC4B8C2</accession>
<dbReference type="EMBL" id="RCHU02000013">
    <property type="protein sequence ID" value="KAL3574600.1"/>
    <property type="molecule type" value="Genomic_DNA"/>
</dbReference>
<dbReference type="Proteomes" id="UP000309997">
    <property type="component" value="Unassembled WGS sequence"/>
</dbReference>
<organism evidence="1 2">
    <name type="scientific">Populus alba</name>
    <name type="common">White poplar</name>
    <dbReference type="NCBI Taxonomy" id="43335"/>
    <lineage>
        <taxon>Eukaryota</taxon>
        <taxon>Viridiplantae</taxon>
        <taxon>Streptophyta</taxon>
        <taxon>Embryophyta</taxon>
        <taxon>Tracheophyta</taxon>
        <taxon>Spermatophyta</taxon>
        <taxon>Magnoliopsida</taxon>
        <taxon>eudicotyledons</taxon>
        <taxon>Gunneridae</taxon>
        <taxon>Pentapetalae</taxon>
        <taxon>rosids</taxon>
        <taxon>fabids</taxon>
        <taxon>Malpighiales</taxon>
        <taxon>Salicaceae</taxon>
        <taxon>Saliceae</taxon>
        <taxon>Populus</taxon>
    </lineage>
</organism>
<evidence type="ECO:0000313" key="1">
    <source>
        <dbReference type="EMBL" id="KAL3574600.1"/>
    </source>
</evidence>
<evidence type="ECO:0000313" key="2">
    <source>
        <dbReference type="Proteomes" id="UP000309997"/>
    </source>
</evidence>
<protein>
    <submittedName>
        <fullName evidence="1">Uncharacterized protein</fullName>
    </submittedName>
</protein>
<proteinExistence type="predicted"/>
<comment type="caution">
    <text evidence="1">The sequence shown here is derived from an EMBL/GenBank/DDBJ whole genome shotgun (WGS) entry which is preliminary data.</text>
</comment>